<dbReference type="InParanoid" id="A0A409XHA7"/>
<keyword evidence="7" id="KW-1185">Reference proteome</keyword>
<dbReference type="GO" id="GO:0004174">
    <property type="term" value="F:electron-transferring-flavoprotein dehydrogenase activity"/>
    <property type="evidence" value="ECO:0007669"/>
    <property type="project" value="TreeGrafter"/>
</dbReference>
<feature type="domain" description="FAD/NAD(P)-binding" evidence="5">
    <location>
        <begin position="6"/>
        <end position="293"/>
    </location>
</feature>
<dbReference type="Gene3D" id="3.50.50.100">
    <property type="match status" value="1"/>
</dbReference>
<organism evidence="6 7">
    <name type="scientific">Psilocybe cyanescens</name>
    <dbReference type="NCBI Taxonomy" id="93625"/>
    <lineage>
        <taxon>Eukaryota</taxon>
        <taxon>Fungi</taxon>
        <taxon>Dikarya</taxon>
        <taxon>Basidiomycota</taxon>
        <taxon>Agaricomycotina</taxon>
        <taxon>Agaricomycetes</taxon>
        <taxon>Agaricomycetidae</taxon>
        <taxon>Agaricales</taxon>
        <taxon>Agaricineae</taxon>
        <taxon>Strophariaceae</taxon>
        <taxon>Psilocybe</taxon>
    </lineage>
</organism>
<dbReference type="InterPro" id="IPR036188">
    <property type="entry name" value="FAD/NAD-bd_sf"/>
</dbReference>
<keyword evidence="3" id="KW-0274">FAD</keyword>
<evidence type="ECO:0000256" key="2">
    <source>
        <dbReference type="ARBA" id="ARBA00022630"/>
    </source>
</evidence>
<dbReference type="AlphaFoldDB" id="A0A409XHA7"/>
<dbReference type="GO" id="GO:0050660">
    <property type="term" value="F:flavin adenine dinucleotide binding"/>
    <property type="evidence" value="ECO:0007669"/>
    <property type="project" value="TreeGrafter"/>
</dbReference>
<evidence type="ECO:0000256" key="4">
    <source>
        <dbReference type="ARBA" id="ARBA00023002"/>
    </source>
</evidence>
<dbReference type="Pfam" id="PF07992">
    <property type="entry name" value="Pyr_redox_2"/>
    <property type="match status" value="1"/>
</dbReference>
<dbReference type="Proteomes" id="UP000283269">
    <property type="component" value="Unassembled WGS sequence"/>
</dbReference>
<gene>
    <name evidence="6" type="ORF">CVT25_012456</name>
</gene>
<dbReference type="EMBL" id="NHYD01001696">
    <property type="protein sequence ID" value="PPQ90145.1"/>
    <property type="molecule type" value="Genomic_DNA"/>
</dbReference>
<evidence type="ECO:0000256" key="1">
    <source>
        <dbReference type="ARBA" id="ARBA00006442"/>
    </source>
</evidence>
<accession>A0A409XHA7</accession>
<dbReference type="OrthoDB" id="202203at2759"/>
<proteinExistence type="inferred from homology"/>
<dbReference type="PANTHER" id="PTHR43735">
    <property type="entry name" value="APOPTOSIS-INDUCING FACTOR 1"/>
    <property type="match status" value="1"/>
</dbReference>
<dbReference type="InterPro" id="IPR023753">
    <property type="entry name" value="FAD/NAD-binding_dom"/>
</dbReference>
<evidence type="ECO:0000313" key="6">
    <source>
        <dbReference type="EMBL" id="PPQ90145.1"/>
    </source>
</evidence>
<keyword evidence="4" id="KW-0560">Oxidoreductase</keyword>
<sequence>MAKIQNIVIVGGGNGGLSVFNGLSSQLDPTRYNIILINNRSFFNHRPAGVRLIATAEGNIEDTVLVPLKDSKFNTGNKKLIVGEVTSIVDDNTKGHYVVLNTGEQVQFSILILSPGSVWEGPLAFGNTKYEIVELATTWRNSFQKARDIVIVGGGSIGTELAGEIKDLGKDQNVTIVHAQSLLLNNAYPDRWRKRVARDLEARGVKLVLGEYVDEPEVKDGQISTRTKKSINADLIVMTRGPSGPNTKFVESLGSEVLTAKGYIKVSPTLQLPRHERIFALGDAIDWNEQKQAAKIQKHAPVVTNNVLFVLGQKKSLVEYKGSFELIVLTNGKSGGSSYFAVLWGLIFGNWFTAMLKSKDVIIGMTKKSLDLE</sequence>
<reference evidence="6 7" key="1">
    <citation type="journal article" date="2018" name="Evol. Lett.">
        <title>Horizontal gene cluster transfer increased hallucinogenic mushroom diversity.</title>
        <authorList>
            <person name="Reynolds H.T."/>
            <person name="Vijayakumar V."/>
            <person name="Gluck-Thaler E."/>
            <person name="Korotkin H.B."/>
            <person name="Matheny P.B."/>
            <person name="Slot J.C."/>
        </authorList>
    </citation>
    <scope>NUCLEOTIDE SEQUENCE [LARGE SCALE GENOMIC DNA]</scope>
    <source>
        <strain evidence="6 7">2631</strain>
    </source>
</reference>
<dbReference type="PRINTS" id="PR00411">
    <property type="entry name" value="PNDRDTASEI"/>
</dbReference>
<dbReference type="SUPFAM" id="SSF51905">
    <property type="entry name" value="FAD/NAD(P)-binding domain"/>
    <property type="match status" value="1"/>
</dbReference>
<evidence type="ECO:0000313" key="7">
    <source>
        <dbReference type="Proteomes" id="UP000283269"/>
    </source>
</evidence>
<comment type="caution">
    <text evidence="6">The sequence shown here is derived from an EMBL/GenBank/DDBJ whole genome shotgun (WGS) entry which is preliminary data.</text>
</comment>
<evidence type="ECO:0000259" key="5">
    <source>
        <dbReference type="Pfam" id="PF07992"/>
    </source>
</evidence>
<dbReference type="PANTHER" id="PTHR43735:SF3">
    <property type="entry name" value="FERROPTOSIS SUPPRESSOR PROTEIN 1"/>
    <property type="match status" value="1"/>
</dbReference>
<dbReference type="STRING" id="93625.A0A409XHA7"/>
<keyword evidence="2" id="KW-0285">Flavoprotein</keyword>
<protein>
    <recommendedName>
        <fullName evidence="5">FAD/NAD(P)-binding domain-containing protein</fullName>
    </recommendedName>
</protein>
<name>A0A409XHA7_PSICY</name>
<evidence type="ECO:0000256" key="3">
    <source>
        <dbReference type="ARBA" id="ARBA00022827"/>
    </source>
</evidence>
<dbReference type="PRINTS" id="PR00368">
    <property type="entry name" value="FADPNR"/>
</dbReference>
<comment type="similarity">
    <text evidence="1">Belongs to the FAD-dependent oxidoreductase family.</text>
</comment>
<dbReference type="GO" id="GO:0005737">
    <property type="term" value="C:cytoplasm"/>
    <property type="evidence" value="ECO:0007669"/>
    <property type="project" value="TreeGrafter"/>
</dbReference>